<dbReference type="EMBL" id="WTPW01001545">
    <property type="protein sequence ID" value="KAF0429401.1"/>
    <property type="molecule type" value="Genomic_DNA"/>
</dbReference>
<comment type="caution">
    <text evidence="1">The sequence shown here is derived from an EMBL/GenBank/DDBJ whole genome shotgun (WGS) entry which is preliminary data.</text>
</comment>
<proteinExistence type="predicted"/>
<protein>
    <submittedName>
        <fullName evidence="1">Uncharacterized protein</fullName>
    </submittedName>
</protein>
<dbReference type="OrthoDB" id="5598606at2759"/>
<dbReference type="AlphaFoldDB" id="A0A8H4A4Q2"/>
<keyword evidence="2" id="KW-1185">Reference proteome</keyword>
<reference evidence="1 2" key="1">
    <citation type="journal article" date="2019" name="Environ. Microbiol.">
        <title>At the nexus of three kingdoms: the genome of the mycorrhizal fungus Gigaspora margarita provides insights into plant, endobacterial and fungal interactions.</title>
        <authorList>
            <person name="Venice F."/>
            <person name="Ghignone S."/>
            <person name="Salvioli di Fossalunga A."/>
            <person name="Amselem J."/>
            <person name="Novero M."/>
            <person name="Xianan X."/>
            <person name="Sedzielewska Toro K."/>
            <person name="Morin E."/>
            <person name="Lipzen A."/>
            <person name="Grigoriev I.V."/>
            <person name="Henrissat B."/>
            <person name="Martin F.M."/>
            <person name="Bonfante P."/>
        </authorList>
    </citation>
    <scope>NUCLEOTIDE SEQUENCE [LARGE SCALE GENOMIC DNA]</scope>
    <source>
        <strain evidence="1 2">BEG34</strain>
    </source>
</reference>
<organism evidence="1 2">
    <name type="scientific">Gigaspora margarita</name>
    <dbReference type="NCBI Taxonomy" id="4874"/>
    <lineage>
        <taxon>Eukaryota</taxon>
        <taxon>Fungi</taxon>
        <taxon>Fungi incertae sedis</taxon>
        <taxon>Mucoromycota</taxon>
        <taxon>Glomeromycotina</taxon>
        <taxon>Glomeromycetes</taxon>
        <taxon>Diversisporales</taxon>
        <taxon>Gigasporaceae</taxon>
        <taxon>Gigaspora</taxon>
    </lineage>
</organism>
<dbReference type="Proteomes" id="UP000439903">
    <property type="component" value="Unassembled WGS sequence"/>
</dbReference>
<accession>A0A8H4A4Q2</accession>
<gene>
    <name evidence="1" type="ORF">F8M41_005697</name>
</gene>
<evidence type="ECO:0000313" key="2">
    <source>
        <dbReference type="Proteomes" id="UP000439903"/>
    </source>
</evidence>
<sequence length="91" mass="10538">MLTSFSSVTIIKFTNIFQDLAISKLTSEDHIIGEKNIICKIDENGVKRIKKKKCFFVITEDQEALTLRRIIKQYAKPRSIVHMVIEKDIVI</sequence>
<evidence type="ECO:0000313" key="1">
    <source>
        <dbReference type="EMBL" id="KAF0429401.1"/>
    </source>
</evidence>
<name>A0A8H4A4Q2_GIGMA</name>